<dbReference type="OrthoDB" id="9774673at2"/>
<dbReference type="InterPro" id="IPR018247">
    <property type="entry name" value="EF_Hand_1_Ca_BS"/>
</dbReference>
<evidence type="ECO:0000313" key="1">
    <source>
        <dbReference type="EMBL" id="PMR76061.1"/>
    </source>
</evidence>
<gene>
    <name evidence="1" type="ORF">C1H69_06690</name>
</gene>
<dbReference type="EMBL" id="PNRF01000013">
    <property type="protein sequence ID" value="PMR76061.1"/>
    <property type="molecule type" value="Genomic_DNA"/>
</dbReference>
<name>A0A2N7U6L5_9GAMM</name>
<keyword evidence="2" id="KW-1185">Reference proteome</keyword>
<dbReference type="GO" id="GO:0008168">
    <property type="term" value="F:methyltransferase activity"/>
    <property type="evidence" value="ECO:0007669"/>
    <property type="project" value="UniProtKB-KW"/>
</dbReference>
<dbReference type="RefSeq" id="WP_102652634.1">
    <property type="nucleotide sequence ID" value="NZ_PNRF01000013.1"/>
</dbReference>
<protein>
    <submittedName>
        <fullName evidence="1">Modification methylase</fullName>
    </submittedName>
</protein>
<proteinExistence type="predicted"/>
<dbReference type="GO" id="GO:0032259">
    <property type="term" value="P:methylation"/>
    <property type="evidence" value="ECO:0007669"/>
    <property type="project" value="UniProtKB-KW"/>
</dbReference>
<dbReference type="InterPro" id="IPR025247">
    <property type="entry name" value="EcoRI-like_methylase"/>
</dbReference>
<dbReference type="PROSITE" id="PS00018">
    <property type="entry name" value="EF_HAND_1"/>
    <property type="match status" value="1"/>
</dbReference>
<reference evidence="1 2" key="1">
    <citation type="submission" date="2018-01" db="EMBL/GenBank/DDBJ databases">
        <title>Halomonas endophytica sp. nov., isolated from storage liquid in the stems of Populus euphratica.</title>
        <authorList>
            <person name="Chen C."/>
        </authorList>
    </citation>
    <scope>NUCLEOTIDE SEQUENCE [LARGE SCALE GENOMIC DNA]</scope>
    <source>
        <strain evidence="1 2">MC28</strain>
    </source>
</reference>
<keyword evidence="1" id="KW-0489">Methyltransferase</keyword>
<evidence type="ECO:0000313" key="2">
    <source>
        <dbReference type="Proteomes" id="UP000235803"/>
    </source>
</evidence>
<keyword evidence="1" id="KW-0808">Transferase</keyword>
<comment type="caution">
    <text evidence="1">The sequence shown here is derived from an EMBL/GenBank/DDBJ whole genome shotgun (WGS) entry which is preliminary data.</text>
</comment>
<dbReference type="AlphaFoldDB" id="A0A2N7U6L5"/>
<organism evidence="1 2">
    <name type="scientific">Billgrantia endophytica</name>
    <dbReference type="NCBI Taxonomy" id="2033802"/>
    <lineage>
        <taxon>Bacteria</taxon>
        <taxon>Pseudomonadati</taxon>
        <taxon>Pseudomonadota</taxon>
        <taxon>Gammaproteobacteria</taxon>
        <taxon>Oceanospirillales</taxon>
        <taxon>Halomonadaceae</taxon>
        <taxon>Billgrantia</taxon>
    </lineage>
</organism>
<dbReference type="Pfam" id="PF13651">
    <property type="entry name" value="EcoRI_methylase"/>
    <property type="match status" value="1"/>
</dbReference>
<sequence length="372" mass="42572">MALNEALSARNRNSADEFYTQLADIEDELRHYRAHFQGKVILCNCDDPFESNFFKYFAMNFHHLGLKKLISTSYAGSPITGKQLSLFDVEGLRTTRPVRGVYKVEITEVPDLNADGAIDLLDVEHLLRYDSNVVIPLQDDGDFRSPECVALLSEADIVVTNPPWSLIRSFIPLLLDHGKQFLVLGDQNFVTYREIFREIQNNKLWFGYNNGGTKWFRVPNDYEIKTETRKKIVDGVKYFSMGRACWFTNLDHSKRHEPLTLYKRYSPEEYPTYTNYPAIEVSKVSEIPMNYDKEMGVPVTFLDKYSPDQFEIIGQSIELAEPMSRYAAKEDYASASGRIVGGTGKFFVPIGDGKHRGVYQRVVIKHVRGGEA</sequence>
<dbReference type="Proteomes" id="UP000235803">
    <property type="component" value="Unassembled WGS sequence"/>
</dbReference>
<accession>A0A2N7U6L5</accession>